<name>A0ABN8SIH3_9CNID</name>
<evidence type="ECO:0000259" key="2">
    <source>
        <dbReference type="Pfam" id="PF09409"/>
    </source>
</evidence>
<organism evidence="3 4">
    <name type="scientific">Porites evermanni</name>
    <dbReference type="NCBI Taxonomy" id="104178"/>
    <lineage>
        <taxon>Eukaryota</taxon>
        <taxon>Metazoa</taxon>
        <taxon>Cnidaria</taxon>
        <taxon>Anthozoa</taxon>
        <taxon>Hexacorallia</taxon>
        <taxon>Scleractinia</taxon>
        <taxon>Fungiina</taxon>
        <taxon>Poritidae</taxon>
        <taxon>Porites</taxon>
    </lineage>
</organism>
<evidence type="ECO:0000313" key="4">
    <source>
        <dbReference type="Proteomes" id="UP001159427"/>
    </source>
</evidence>
<proteinExistence type="predicted"/>
<dbReference type="SUPFAM" id="SSF143503">
    <property type="entry name" value="PUG domain-like"/>
    <property type="match status" value="1"/>
</dbReference>
<dbReference type="CDD" id="cd09212">
    <property type="entry name" value="PUB"/>
    <property type="match status" value="1"/>
</dbReference>
<feature type="domain" description="PUB" evidence="2">
    <location>
        <begin position="31"/>
        <end position="102"/>
    </location>
</feature>
<sequence>YTQGGRKLGEGDTEHDLIHSLDELCKEYDPETARQAIQTMLTLANNIIKSPEDEKYRKVKTQNKAFSSKVWSLPEAQEFLLLWGWDQVDECVVLSSDEDVQLIKQILQKKLNAISLKSHAAAARPSRNEPLTEKEKQLQEERKKLMEMKKLEEQEKARIKAQIQADRRDTKDRESRESRARKLDKFGGKMTKFEDIGVDLNKVKVQ</sequence>
<dbReference type="Pfam" id="PF09409">
    <property type="entry name" value="PUB"/>
    <property type="match status" value="1"/>
</dbReference>
<feature type="non-terminal residue" evidence="3">
    <location>
        <position position="206"/>
    </location>
</feature>
<feature type="compositionally biased region" description="Basic and acidic residues" evidence="1">
    <location>
        <begin position="165"/>
        <end position="183"/>
    </location>
</feature>
<dbReference type="InterPro" id="IPR018997">
    <property type="entry name" value="PUB_domain"/>
</dbReference>
<protein>
    <recommendedName>
        <fullName evidence="2">PUB domain-containing protein</fullName>
    </recommendedName>
</protein>
<feature type="non-terminal residue" evidence="3">
    <location>
        <position position="1"/>
    </location>
</feature>
<dbReference type="Proteomes" id="UP001159427">
    <property type="component" value="Unassembled WGS sequence"/>
</dbReference>
<dbReference type="InterPro" id="IPR036339">
    <property type="entry name" value="PUB-like_dom_sf"/>
</dbReference>
<dbReference type="Gene3D" id="1.20.58.2190">
    <property type="match status" value="1"/>
</dbReference>
<evidence type="ECO:0000313" key="3">
    <source>
        <dbReference type="EMBL" id="CAH3190212.1"/>
    </source>
</evidence>
<feature type="region of interest" description="Disordered" evidence="1">
    <location>
        <begin position="156"/>
        <end position="183"/>
    </location>
</feature>
<gene>
    <name evidence="3" type="ORF">PEVE_00020238</name>
</gene>
<reference evidence="3 4" key="1">
    <citation type="submission" date="2022-05" db="EMBL/GenBank/DDBJ databases">
        <authorList>
            <consortium name="Genoscope - CEA"/>
            <person name="William W."/>
        </authorList>
    </citation>
    <scope>NUCLEOTIDE SEQUENCE [LARGE SCALE GENOMIC DNA]</scope>
</reference>
<comment type="caution">
    <text evidence="3">The sequence shown here is derived from an EMBL/GenBank/DDBJ whole genome shotgun (WGS) entry which is preliminary data.</text>
</comment>
<accession>A0ABN8SIH3</accession>
<dbReference type="PANTHER" id="PTHR23153:SF38">
    <property type="entry name" value="UBX DOMAIN-CONTAINING PROTEIN 6"/>
    <property type="match status" value="1"/>
</dbReference>
<keyword evidence="4" id="KW-1185">Reference proteome</keyword>
<evidence type="ECO:0000256" key="1">
    <source>
        <dbReference type="SAM" id="MobiDB-lite"/>
    </source>
</evidence>
<dbReference type="PANTHER" id="PTHR23153">
    <property type="entry name" value="UBX-RELATED"/>
    <property type="match status" value="1"/>
</dbReference>
<dbReference type="EMBL" id="CALNXI010002717">
    <property type="protein sequence ID" value="CAH3190212.1"/>
    <property type="molecule type" value="Genomic_DNA"/>
</dbReference>
<dbReference type="SMART" id="SM00580">
    <property type="entry name" value="PUG"/>
    <property type="match status" value="1"/>
</dbReference>